<sequence>MGCCCAPGERCLLESKSPPFHVSLKKVPSELLFLNGTVSGSGVEDFNFLVRAMEQCPLRCFDVHFADTPEELLLSLGSDTSVTLSLKESVADCSGAFSSYFGSVVSHLESRCDECSWWPTDTR</sequence>
<protein>
    <submittedName>
        <fullName evidence="1">Uncharacterized protein</fullName>
    </submittedName>
</protein>
<name>G0UTA3_TRYCI</name>
<dbReference type="EMBL" id="HE575322">
    <property type="protein sequence ID" value="CCC92617.1"/>
    <property type="molecule type" value="Genomic_DNA"/>
</dbReference>
<dbReference type="AlphaFoldDB" id="G0UTA3"/>
<evidence type="ECO:0000313" key="1">
    <source>
        <dbReference type="EMBL" id="CCC92617.1"/>
    </source>
</evidence>
<accession>G0UTA3</accession>
<reference evidence="1" key="1">
    <citation type="journal article" date="2012" name="Proc. Natl. Acad. Sci. U.S.A.">
        <title>Antigenic diversity is generated by distinct evolutionary mechanisms in African trypanosome species.</title>
        <authorList>
            <person name="Jackson A.P."/>
            <person name="Berry A."/>
            <person name="Aslett M."/>
            <person name="Allison H.C."/>
            <person name="Burton P."/>
            <person name="Vavrova-Anderson J."/>
            <person name="Brown R."/>
            <person name="Browne H."/>
            <person name="Corton N."/>
            <person name="Hauser H."/>
            <person name="Gamble J."/>
            <person name="Gilderthorp R."/>
            <person name="Marcello L."/>
            <person name="McQuillan J."/>
            <person name="Otto T.D."/>
            <person name="Quail M.A."/>
            <person name="Sanders M.J."/>
            <person name="van Tonder A."/>
            <person name="Ginger M.L."/>
            <person name="Field M.C."/>
            <person name="Barry J.D."/>
            <person name="Hertz-Fowler C."/>
            <person name="Berriman M."/>
        </authorList>
    </citation>
    <scope>NUCLEOTIDE SEQUENCE</scope>
    <source>
        <strain evidence="1">IL3000</strain>
    </source>
</reference>
<gene>
    <name evidence="1" type="ORF">TCIL3000_9_100</name>
</gene>
<proteinExistence type="predicted"/>
<organism evidence="1">
    <name type="scientific">Trypanosoma congolense (strain IL3000)</name>
    <dbReference type="NCBI Taxonomy" id="1068625"/>
    <lineage>
        <taxon>Eukaryota</taxon>
        <taxon>Discoba</taxon>
        <taxon>Euglenozoa</taxon>
        <taxon>Kinetoplastea</taxon>
        <taxon>Metakinetoplastina</taxon>
        <taxon>Trypanosomatida</taxon>
        <taxon>Trypanosomatidae</taxon>
        <taxon>Trypanosoma</taxon>
        <taxon>Nannomonas</taxon>
    </lineage>
</organism>